<dbReference type="PaxDb" id="35128-Thaps6378"/>
<feature type="compositionally biased region" description="Basic and acidic residues" evidence="1">
    <location>
        <begin position="63"/>
        <end position="75"/>
    </location>
</feature>
<dbReference type="InParanoid" id="B8C455"/>
<sequence>MRQPVCNNKNNQSQYALQLNQYKSLRGGASNALGSSGIIDDIYERNTSSSRPRGLAGSSNSRGRGEDNNHSKGVESFDDDDDLGLDDDLDNILSGIENDTGASSDNAKGSNRRLVIEPLTSDASIPLTVAADEENSAHQIAIERDLLGSDDTLTNTFRTRVFQPINFGGDDVGTRDNTSDPTFASLNGDVDDTLENDSDTLLSEGEATRQHKMMLQTGEAPVFSSEGFRVGDARGSEPMSITGPSLQNTTNTKSSASIVNSILDEVEKDIRGESEAQHNVDFSTAKTPPRGEITKPIHNPLNSAPSSGQSMLHPDSEDARDKIHDLPFHKTSARNQQMPPQNILGEVHRHHNQEDDSMSTVTDITESPFIYTYKTARDDDSFSQITSSVAASTMGSSYLQNVHTTTSECLLRNRIGGSNGLSWMGGAAPGNRMNRRKGGAVVQGAFGRDRTGGYNNMGGISSGSGASGYTGYSNTHINSKCDISSKDSSNESGGDGSREGVSSLDEIAYALNAECKSGRQRARRTGGVNYTGSNDDLSTIISEQAGTRNRQISTLEYDAKSNISGLGMGGVSCGGQSIAGTNTLSGTSRTSSSLGSRGLIQGLLMLAWKAQHHAGRFFFPTSPKVTQRKKYDRSDSLDDLLLEEGANTLPHRKRNSRADEEDDESVDYFSRAMSTNSQGSCSRGQQRASAIRIASAIFIMTCIMTMFSGSSGRKKKRLNGAGSGIQLPTFQVEFAAPGSVGFDDRVIRRNRHEKRPGHEDEHDQHNNQDHDQLDNFDVINADDGRHQESLEVAKRDSALPIDRFRHIVKDLPLPSVFDNLSNVDDGSFQKGIDVPFYWHVPRSGGGTVNDVLGSCLQLTLASDVGGSGGYGQEEGIQRANNLNLVSSGFADVVMSPLLHDASTLFTPTRKARLFTILRHPVERAASLFYFIQDTQWRRQNHRNEKFADMTIEGENFEEVTESSTCEFECLLVILTSLFFLPEFYEQGYAESNWMTRFLTNELTKAELTEHDLEIAKEVLRRETECLEKKIDWSWPMKHRHPSVEEGSDAWYLISSQNVFDLQLYQYATKLFHQQEQLIQS</sequence>
<dbReference type="GO" id="GO:0005794">
    <property type="term" value="C:Golgi apparatus"/>
    <property type="evidence" value="ECO:0000318"/>
    <property type="project" value="GO_Central"/>
</dbReference>
<dbReference type="Gene3D" id="3.40.50.300">
    <property type="entry name" value="P-loop containing nucleotide triphosphate hydrolases"/>
    <property type="match status" value="1"/>
</dbReference>
<reference evidence="2 3" key="2">
    <citation type="journal article" date="2008" name="Nature">
        <title>The Phaeodactylum genome reveals the evolutionary history of diatom genomes.</title>
        <authorList>
            <person name="Bowler C."/>
            <person name="Allen A.E."/>
            <person name="Badger J.H."/>
            <person name="Grimwood J."/>
            <person name="Jabbari K."/>
            <person name="Kuo A."/>
            <person name="Maheswari U."/>
            <person name="Martens C."/>
            <person name="Maumus F."/>
            <person name="Otillar R.P."/>
            <person name="Rayko E."/>
            <person name="Salamov A."/>
            <person name="Vandepoele K."/>
            <person name="Beszteri B."/>
            <person name="Gruber A."/>
            <person name="Heijde M."/>
            <person name="Katinka M."/>
            <person name="Mock T."/>
            <person name="Valentin K."/>
            <person name="Verret F."/>
            <person name="Berges J.A."/>
            <person name="Brownlee C."/>
            <person name="Cadoret J.P."/>
            <person name="Chiovitti A."/>
            <person name="Choi C.J."/>
            <person name="Coesel S."/>
            <person name="De Martino A."/>
            <person name="Detter J.C."/>
            <person name="Durkin C."/>
            <person name="Falciatore A."/>
            <person name="Fournet J."/>
            <person name="Haruta M."/>
            <person name="Huysman M.J."/>
            <person name="Jenkins B.D."/>
            <person name="Jiroutova K."/>
            <person name="Jorgensen R.E."/>
            <person name="Joubert Y."/>
            <person name="Kaplan A."/>
            <person name="Kroger N."/>
            <person name="Kroth P.G."/>
            <person name="La Roche J."/>
            <person name="Lindquist E."/>
            <person name="Lommer M."/>
            <person name="Martin-Jezequel V."/>
            <person name="Lopez P.J."/>
            <person name="Lucas S."/>
            <person name="Mangogna M."/>
            <person name="McGinnis K."/>
            <person name="Medlin L.K."/>
            <person name="Montsant A."/>
            <person name="Oudot-Le Secq M.P."/>
            <person name="Napoli C."/>
            <person name="Obornik M."/>
            <person name="Parker M.S."/>
            <person name="Petit J.L."/>
            <person name="Porcel B.M."/>
            <person name="Poulsen N."/>
            <person name="Robison M."/>
            <person name="Rychlewski L."/>
            <person name="Rynearson T.A."/>
            <person name="Schmutz J."/>
            <person name="Shapiro H."/>
            <person name="Siaut M."/>
            <person name="Stanley M."/>
            <person name="Sussman M.R."/>
            <person name="Taylor A.R."/>
            <person name="Vardi A."/>
            <person name="von Dassow P."/>
            <person name="Vyverman W."/>
            <person name="Willis A."/>
            <person name="Wyrwicz L.S."/>
            <person name="Rokhsar D.S."/>
            <person name="Weissenbach J."/>
            <person name="Armbrust E.V."/>
            <person name="Green B.R."/>
            <person name="Van de Peer Y."/>
            <person name="Grigoriev I.V."/>
        </authorList>
    </citation>
    <scope>NUCLEOTIDE SEQUENCE [LARGE SCALE GENOMIC DNA]</scope>
    <source>
        <strain evidence="2 3">CCMP1335</strain>
    </source>
</reference>
<feature type="compositionally biased region" description="Polar residues" evidence="1">
    <location>
        <begin position="300"/>
        <end position="310"/>
    </location>
</feature>
<dbReference type="eggNOG" id="ENOG502T6T9">
    <property type="taxonomic scope" value="Eukaryota"/>
</dbReference>
<dbReference type="PANTHER" id="PTHR32301">
    <property type="entry name" value="COUNTIN RECEPTOR CNR3-RELATED"/>
    <property type="match status" value="1"/>
</dbReference>
<dbReference type="KEGG" id="tps:THAPSDRAFT_6378"/>
<evidence type="ECO:0000313" key="3">
    <source>
        <dbReference type="Proteomes" id="UP000001449"/>
    </source>
</evidence>
<dbReference type="Proteomes" id="UP000001449">
    <property type="component" value="Chromosome 6"/>
</dbReference>
<keyword evidence="3" id="KW-1185">Reference proteome</keyword>
<organism evidence="2 3">
    <name type="scientific">Thalassiosira pseudonana</name>
    <name type="common">Marine diatom</name>
    <name type="synonym">Cyclotella nana</name>
    <dbReference type="NCBI Taxonomy" id="35128"/>
    <lineage>
        <taxon>Eukaryota</taxon>
        <taxon>Sar</taxon>
        <taxon>Stramenopiles</taxon>
        <taxon>Ochrophyta</taxon>
        <taxon>Bacillariophyta</taxon>
        <taxon>Coscinodiscophyceae</taxon>
        <taxon>Thalassiosirophycidae</taxon>
        <taxon>Thalassiosirales</taxon>
        <taxon>Thalassiosiraceae</taxon>
        <taxon>Thalassiosira</taxon>
    </lineage>
</organism>
<evidence type="ECO:0000256" key="1">
    <source>
        <dbReference type="SAM" id="MobiDB-lite"/>
    </source>
</evidence>
<feature type="compositionally biased region" description="Polar residues" evidence="1">
    <location>
        <begin position="45"/>
        <end position="62"/>
    </location>
</feature>
<protein>
    <recommendedName>
        <fullName evidence="4">Sulfotransferase domain-containing protein</fullName>
    </recommendedName>
</protein>
<gene>
    <name evidence="2" type="ORF">THAPSDRAFT_6378</name>
</gene>
<dbReference type="GeneID" id="7453300"/>
<dbReference type="HOGENOM" id="CLU_286298_0_0_1"/>
<accession>B8C455</accession>
<dbReference type="PANTHER" id="PTHR32301:SF6">
    <property type="entry name" value="GOLVESIN-RELATED"/>
    <property type="match status" value="1"/>
</dbReference>
<dbReference type="InterPro" id="IPR027417">
    <property type="entry name" value="P-loop_NTPase"/>
</dbReference>
<feature type="region of interest" description="Disordered" evidence="1">
    <location>
        <begin position="44"/>
        <end position="83"/>
    </location>
</feature>
<proteinExistence type="predicted"/>
<reference evidence="2 3" key="1">
    <citation type="journal article" date="2004" name="Science">
        <title>The genome of the diatom Thalassiosira pseudonana: ecology, evolution, and metabolism.</title>
        <authorList>
            <person name="Armbrust E.V."/>
            <person name="Berges J.A."/>
            <person name="Bowler C."/>
            <person name="Green B.R."/>
            <person name="Martinez D."/>
            <person name="Putnam N.H."/>
            <person name="Zhou S."/>
            <person name="Allen A.E."/>
            <person name="Apt K.E."/>
            <person name="Bechner M."/>
            <person name="Brzezinski M.A."/>
            <person name="Chaal B.K."/>
            <person name="Chiovitti A."/>
            <person name="Davis A.K."/>
            <person name="Demarest M.S."/>
            <person name="Detter J.C."/>
            <person name="Glavina T."/>
            <person name="Goodstein D."/>
            <person name="Hadi M.Z."/>
            <person name="Hellsten U."/>
            <person name="Hildebrand M."/>
            <person name="Jenkins B.D."/>
            <person name="Jurka J."/>
            <person name="Kapitonov V.V."/>
            <person name="Kroger N."/>
            <person name="Lau W.W."/>
            <person name="Lane T.W."/>
            <person name="Larimer F.W."/>
            <person name="Lippmeier J.C."/>
            <person name="Lucas S."/>
            <person name="Medina M."/>
            <person name="Montsant A."/>
            <person name="Obornik M."/>
            <person name="Parker M.S."/>
            <person name="Palenik B."/>
            <person name="Pazour G.J."/>
            <person name="Richardson P.M."/>
            <person name="Rynearson T.A."/>
            <person name="Saito M.A."/>
            <person name="Schwartz D.C."/>
            <person name="Thamatrakoln K."/>
            <person name="Valentin K."/>
            <person name="Vardi A."/>
            <person name="Wilkerson F.P."/>
            <person name="Rokhsar D.S."/>
        </authorList>
    </citation>
    <scope>NUCLEOTIDE SEQUENCE [LARGE SCALE GENOMIC DNA]</scope>
    <source>
        <strain evidence="2 3">CCMP1335</strain>
    </source>
</reference>
<dbReference type="InterPro" id="IPR053259">
    <property type="entry name" value="Golvesin-related_Golgi"/>
</dbReference>
<dbReference type="RefSeq" id="XP_002291163.1">
    <property type="nucleotide sequence ID" value="XM_002291127.1"/>
</dbReference>
<evidence type="ECO:0000313" key="2">
    <source>
        <dbReference type="EMBL" id="EED91270.1"/>
    </source>
</evidence>
<name>B8C455_THAPS</name>
<dbReference type="AlphaFoldDB" id="B8C455"/>
<evidence type="ECO:0008006" key="4">
    <source>
        <dbReference type="Google" id="ProtNLM"/>
    </source>
</evidence>
<feature type="region of interest" description="Disordered" evidence="1">
    <location>
        <begin position="480"/>
        <end position="500"/>
    </location>
</feature>
<dbReference type="OMA" id="WKAQHHA"/>
<dbReference type="EMBL" id="CM000643">
    <property type="protein sequence ID" value="EED91270.1"/>
    <property type="molecule type" value="Genomic_DNA"/>
</dbReference>
<feature type="region of interest" description="Disordered" evidence="1">
    <location>
        <begin position="274"/>
        <end position="317"/>
    </location>
</feature>